<dbReference type="Gene3D" id="3.90.960.10">
    <property type="entry name" value="YbaK/aminoacyl-tRNA synthetase-associated domain"/>
    <property type="match status" value="1"/>
</dbReference>
<evidence type="ECO:0000259" key="3">
    <source>
        <dbReference type="Pfam" id="PF04073"/>
    </source>
</evidence>
<evidence type="ECO:0000313" key="6">
    <source>
        <dbReference type="Proteomes" id="UP000199271"/>
    </source>
</evidence>
<evidence type="ECO:0000256" key="2">
    <source>
        <dbReference type="ARBA" id="ARBA00022917"/>
    </source>
</evidence>
<feature type="domain" description="YbaK/aminoacyl-tRNA synthetase-associated" evidence="3">
    <location>
        <begin position="21"/>
        <end position="143"/>
    </location>
</feature>
<reference evidence="5" key="2">
    <citation type="submission" date="2021-05" db="EMBL/GenBank/DDBJ databases">
        <title>Pangenome of Leuconostoc gelidum warrants species status for Leuconostoc gelidum subsp. gasicomitatum.</title>
        <authorList>
            <person name="Johansson P."/>
            <person name="Sade E."/>
            <person name="Hultman J."/>
            <person name="Auvinen P."/>
            <person name="Bjorkroth J."/>
        </authorList>
    </citation>
    <scope>NUCLEOTIDE SEQUENCE</scope>
    <source>
        <strain evidence="5">A.21.4</strain>
    </source>
</reference>
<dbReference type="RefSeq" id="WP_010384655.1">
    <property type="nucleotide sequence ID" value="NZ_BPKT01000001.1"/>
</dbReference>
<dbReference type="Proteomes" id="UP000752647">
    <property type="component" value="Unassembled WGS sequence"/>
</dbReference>
<dbReference type="SUPFAM" id="SSF55826">
    <property type="entry name" value="YbaK/ProRS associated domain"/>
    <property type="match status" value="1"/>
</dbReference>
<dbReference type="EMBL" id="JAHBFI010000020">
    <property type="protein sequence ID" value="MBZ5963341.1"/>
    <property type="molecule type" value="Genomic_DNA"/>
</dbReference>
<evidence type="ECO:0000313" key="7">
    <source>
        <dbReference type="Proteomes" id="UP000752647"/>
    </source>
</evidence>
<gene>
    <name evidence="4" type="ORF">C122C_1088</name>
    <name evidence="5" type="ORF">KIJ12_09325</name>
</gene>
<protein>
    <submittedName>
        <fullName evidence="5">DNA-binding protein</fullName>
    </submittedName>
    <submittedName>
        <fullName evidence="4">FIG042921: similarity to aminoacyl-tRNA editing enzymes YbaK, ProX</fullName>
    </submittedName>
</protein>
<dbReference type="OMA" id="CVDHPPV"/>
<dbReference type="InterPro" id="IPR036754">
    <property type="entry name" value="YbaK/aa-tRNA-synt-asso_dom_sf"/>
</dbReference>
<comment type="similarity">
    <text evidence="1">Belongs to the PRORSD1 family.</text>
</comment>
<keyword evidence="6" id="KW-1185">Reference proteome</keyword>
<name>A0A9Q3SX05_9LACO</name>
<proteinExistence type="inferred from homology"/>
<dbReference type="GO" id="GO:0006412">
    <property type="term" value="P:translation"/>
    <property type="evidence" value="ECO:0007669"/>
    <property type="project" value="UniProtKB-KW"/>
</dbReference>
<reference evidence="4 6" key="1">
    <citation type="submission" date="2015-12" db="EMBL/GenBank/DDBJ databases">
        <authorList>
            <person name="Andreevskaya M."/>
        </authorList>
    </citation>
    <scope>NUCLEOTIDE SEQUENCE [LARGE SCALE GENOMIC DNA]</scope>
    <source>
        <strain evidence="4 6">C122c</strain>
    </source>
</reference>
<dbReference type="GO" id="GO:0003677">
    <property type="term" value="F:DNA binding"/>
    <property type="evidence" value="ECO:0007669"/>
    <property type="project" value="UniProtKB-KW"/>
</dbReference>
<dbReference type="AlphaFoldDB" id="A0A9Q3SX05"/>
<evidence type="ECO:0000256" key="1">
    <source>
        <dbReference type="ARBA" id="ARBA00010201"/>
    </source>
</evidence>
<keyword evidence="5" id="KW-0238">DNA-binding</keyword>
<sequence>MKDNLKQLFTSRLIAYRLYKHPKIYTIEDAKNLAFTKDIFEIKNLFLRNQNKSEYYLFSLPADSKLSLAQIALITHNKKISFASEKDLNDKLGVTPGSVSILNAVNDLDKSVNYYIDKTLFDHKNVAYHPNQNDETIVFDGSKIEDLLKDYPVKIY</sequence>
<dbReference type="GO" id="GO:0002161">
    <property type="term" value="F:aminoacyl-tRNA deacylase activity"/>
    <property type="evidence" value="ECO:0007669"/>
    <property type="project" value="InterPro"/>
</dbReference>
<evidence type="ECO:0000313" key="5">
    <source>
        <dbReference type="EMBL" id="MBZ5963341.1"/>
    </source>
</evidence>
<dbReference type="InterPro" id="IPR007214">
    <property type="entry name" value="YbaK/aa-tRNA-synth-assoc-dom"/>
</dbReference>
<dbReference type="PANTHER" id="PTHR31423:SF3">
    <property type="entry name" value="PROLYL-TRNA SYNTHETASE ASSOCIATED DOMAIN-CONTAINING PROTEIN 1-RELATED"/>
    <property type="match status" value="1"/>
</dbReference>
<evidence type="ECO:0000313" key="4">
    <source>
        <dbReference type="EMBL" id="CUW19675.1"/>
    </source>
</evidence>
<dbReference type="Pfam" id="PF04073">
    <property type="entry name" value="tRNA_edit"/>
    <property type="match status" value="1"/>
</dbReference>
<dbReference type="Proteomes" id="UP000199271">
    <property type="component" value="Unassembled WGS sequence"/>
</dbReference>
<organism evidence="5 7">
    <name type="scientific">Leuconostoc gasicomitatum</name>
    <dbReference type="NCBI Taxonomy" id="115778"/>
    <lineage>
        <taxon>Bacteria</taxon>
        <taxon>Bacillati</taxon>
        <taxon>Bacillota</taxon>
        <taxon>Bacilli</taxon>
        <taxon>Lactobacillales</taxon>
        <taxon>Lactobacillaceae</taxon>
        <taxon>Leuconostoc</taxon>
        <taxon>Leuconostoc gelidum group</taxon>
    </lineage>
</organism>
<comment type="caution">
    <text evidence="5">The sequence shown here is derived from an EMBL/GenBank/DDBJ whole genome shotgun (WGS) entry which is preliminary data.</text>
</comment>
<keyword evidence="2" id="KW-0648">Protein biosynthesis</keyword>
<dbReference type="GeneID" id="34301271"/>
<accession>A0A9Q3SX05</accession>
<dbReference type="EMBL" id="FBSY01000021">
    <property type="protein sequence ID" value="CUW19675.1"/>
    <property type="molecule type" value="Genomic_DNA"/>
</dbReference>
<dbReference type="PANTHER" id="PTHR31423">
    <property type="entry name" value="YBAK DOMAIN-CONTAINING PROTEIN"/>
    <property type="match status" value="1"/>
</dbReference>
<dbReference type="InterPro" id="IPR040285">
    <property type="entry name" value="ProX/PRXD1"/>
</dbReference>